<dbReference type="PANTHER" id="PTHR45794:SF1">
    <property type="entry name" value="LEUCINE--TRNA LIGASE, CYTOPLASMIC"/>
    <property type="match status" value="1"/>
</dbReference>
<dbReference type="Gene3D" id="3.90.740.10">
    <property type="entry name" value="Valyl/Leucyl/Isoleucyl-tRNA synthetase, editing domain"/>
    <property type="match status" value="1"/>
</dbReference>
<dbReference type="PROSITE" id="PS00178">
    <property type="entry name" value="AA_TRNA_LIGASE_I"/>
    <property type="match status" value="1"/>
</dbReference>
<dbReference type="GO" id="GO:0002161">
    <property type="term" value="F:aminoacyl-tRNA deacylase activity"/>
    <property type="evidence" value="ECO:0007669"/>
    <property type="project" value="InterPro"/>
</dbReference>
<dbReference type="InterPro" id="IPR001412">
    <property type="entry name" value="aa-tRNA-synth_I_CS"/>
</dbReference>
<dbReference type="GO" id="GO:0004823">
    <property type="term" value="F:leucine-tRNA ligase activity"/>
    <property type="evidence" value="ECO:0007669"/>
    <property type="project" value="InterPro"/>
</dbReference>
<evidence type="ECO:0000313" key="8">
    <source>
        <dbReference type="Proteomes" id="UP000634136"/>
    </source>
</evidence>
<dbReference type="InterPro" id="IPR014729">
    <property type="entry name" value="Rossmann-like_a/b/a_fold"/>
</dbReference>
<keyword evidence="5" id="KW-0648">Protein biosynthesis</keyword>
<dbReference type="EMBL" id="JAAIUW010000011">
    <property type="protein sequence ID" value="KAF7810410.1"/>
    <property type="molecule type" value="Genomic_DNA"/>
</dbReference>
<gene>
    <name evidence="7" type="ORF">G2W53_037153</name>
</gene>
<dbReference type="SUPFAM" id="SSF50677">
    <property type="entry name" value="ValRS/IleRS/LeuRS editing domain"/>
    <property type="match status" value="1"/>
</dbReference>
<dbReference type="Gene3D" id="3.40.50.620">
    <property type="entry name" value="HUPs"/>
    <property type="match status" value="1"/>
</dbReference>
<reference evidence="7" key="1">
    <citation type="submission" date="2020-09" db="EMBL/GenBank/DDBJ databases">
        <title>Genome-Enabled Discovery of Anthraquinone Biosynthesis in Senna tora.</title>
        <authorList>
            <person name="Kang S.-H."/>
            <person name="Pandey R.P."/>
            <person name="Lee C.-M."/>
            <person name="Sim J.-S."/>
            <person name="Jeong J.-T."/>
            <person name="Choi B.-S."/>
            <person name="Jung M."/>
            <person name="Ginzburg D."/>
            <person name="Zhao K."/>
            <person name="Won S.Y."/>
            <person name="Oh T.-J."/>
            <person name="Yu Y."/>
            <person name="Kim N.-H."/>
            <person name="Lee O.R."/>
            <person name="Lee T.-H."/>
            <person name="Bashyal P."/>
            <person name="Kim T.-S."/>
            <person name="Lee W.-H."/>
            <person name="Kawkins C."/>
            <person name="Kim C.-K."/>
            <person name="Kim J.S."/>
            <person name="Ahn B.O."/>
            <person name="Rhee S.Y."/>
            <person name="Sohng J.K."/>
        </authorList>
    </citation>
    <scope>NUCLEOTIDE SEQUENCE</scope>
    <source>
        <tissue evidence="7">Leaf</tissue>
    </source>
</reference>
<dbReference type="GO" id="GO:0048608">
    <property type="term" value="P:reproductive structure development"/>
    <property type="evidence" value="ECO:0007669"/>
    <property type="project" value="UniProtKB-ARBA"/>
</dbReference>
<dbReference type="SUPFAM" id="SSF52374">
    <property type="entry name" value="Nucleotidylyl transferase"/>
    <property type="match status" value="1"/>
</dbReference>
<evidence type="ECO:0000256" key="5">
    <source>
        <dbReference type="ARBA" id="ARBA00022917"/>
    </source>
</evidence>
<evidence type="ECO:0000313" key="7">
    <source>
        <dbReference type="EMBL" id="KAF7810410.1"/>
    </source>
</evidence>
<dbReference type="GO" id="GO:0006429">
    <property type="term" value="P:leucyl-tRNA aminoacylation"/>
    <property type="evidence" value="ECO:0007669"/>
    <property type="project" value="InterPro"/>
</dbReference>
<keyword evidence="4" id="KW-0067">ATP-binding</keyword>
<evidence type="ECO:0000256" key="3">
    <source>
        <dbReference type="ARBA" id="ARBA00022741"/>
    </source>
</evidence>
<evidence type="ECO:0000256" key="1">
    <source>
        <dbReference type="ARBA" id="ARBA00005594"/>
    </source>
</evidence>
<dbReference type="InterPro" id="IPR009008">
    <property type="entry name" value="Val/Leu/Ile-tRNA-synth_edit"/>
</dbReference>
<keyword evidence="8" id="KW-1185">Reference proteome</keyword>
<dbReference type="InterPro" id="IPR004493">
    <property type="entry name" value="Leu-tRNA-synth_Ia_arc/euk"/>
</dbReference>
<accession>A0A834W5F9</accession>
<organism evidence="7 8">
    <name type="scientific">Senna tora</name>
    <dbReference type="NCBI Taxonomy" id="362788"/>
    <lineage>
        <taxon>Eukaryota</taxon>
        <taxon>Viridiplantae</taxon>
        <taxon>Streptophyta</taxon>
        <taxon>Embryophyta</taxon>
        <taxon>Tracheophyta</taxon>
        <taxon>Spermatophyta</taxon>
        <taxon>Magnoliopsida</taxon>
        <taxon>eudicotyledons</taxon>
        <taxon>Gunneridae</taxon>
        <taxon>Pentapetalae</taxon>
        <taxon>rosids</taxon>
        <taxon>fabids</taxon>
        <taxon>Fabales</taxon>
        <taxon>Fabaceae</taxon>
        <taxon>Caesalpinioideae</taxon>
        <taxon>Cassia clade</taxon>
        <taxon>Senna</taxon>
    </lineage>
</organism>
<dbReference type="GO" id="GO:0009791">
    <property type="term" value="P:post-embryonic development"/>
    <property type="evidence" value="ECO:0007669"/>
    <property type="project" value="UniProtKB-ARBA"/>
</dbReference>
<keyword evidence="3" id="KW-0547">Nucleotide-binding</keyword>
<evidence type="ECO:0000256" key="6">
    <source>
        <dbReference type="ARBA" id="ARBA00023146"/>
    </source>
</evidence>
<comment type="caution">
    <text evidence="7">The sequence shown here is derived from an EMBL/GenBank/DDBJ whole genome shotgun (WGS) entry which is preliminary data.</text>
</comment>
<evidence type="ECO:0000256" key="4">
    <source>
        <dbReference type="ARBA" id="ARBA00022840"/>
    </source>
</evidence>
<evidence type="ECO:0000256" key="2">
    <source>
        <dbReference type="ARBA" id="ARBA00022598"/>
    </source>
</evidence>
<dbReference type="PANTHER" id="PTHR45794">
    <property type="entry name" value="LEUCYL-TRNA SYNTHETASE"/>
    <property type="match status" value="1"/>
</dbReference>
<dbReference type="OrthoDB" id="10249672at2759"/>
<sequence>MLARKLEAQLDEQINAYGMKLNTAKTVSFALSQKWMWWKLERLKSKKLHHQRLPHQKKMTAEPRFWFKHKQKKMTAFLYSGLSYHQLATESGKSFARRNHLREIKVKVRQWWNEKDVFKAGPCEKPPEAGEKLFGNFPFPYMNGYLHLGHAFPLSKLEFAANYHRLRDANVILPFAFHCTGIYELPKNEDNSGGATPDKFKGKKVQGQPFADYDRASGEGVQLLKYTIIKMEVLQPFLAKFAVLEGIKVYLAVATLRPKTMYGQTNAWVLPDRKYGAFETT</sequence>
<dbReference type="Proteomes" id="UP000634136">
    <property type="component" value="Unassembled WGS sequence"/>
</dbReference>
<comment type="similarity">
    <text evidence="1">Belongs to the class-I aminoacyl-tRNA synthetase family.</text>
</comment>
<dbReference type="GO" id="GO:0005524">
    <property type="term" value="F:ATP binding"/>
    <property type="evidence" value="ECO:0007669"/>
    <property type="project" value="UniProtKB-KW"/>
</dbReference>
<proteinExistence type="inferred from homology"/>
<keyword evidence="2 7" id="KW-0436">Ligase</keyword>
<keyword evidence="6" id="KW-0030">Aminoacyl-tRNA synthetase</keyword>
<name>A0A834W5F9_9FABA</name>
<protein>
    <submittedName>
        <fullName evidence="7">Leucine--tRNA ligase, cytoplasmic-like</fullName>
    </submittedName>
</protein>
<dbReference type="AlphaFoldDB" id="A0A834W5F9"/>